<accession>A0A220UA13</accession>
<dbReference type="OrthoDB" id="3210682at2"/>
<organism evidence="3 4">
    <name type="scientific">Brachybacterium avium</name>
    <dbReference type="NCBI Taxonomy" id="2017485"/>
    <lineage>
        <taxon>Bacteria</taxon>
        <taxon>Bacillati</taxon>
        <taxon>Actinomycetota</taxon>
        <taxon>Actinomycetes</taxon>
        <taxon>Micrococcales</taxon>
        <taxon>Dermabacteraceae</taxon>
        <taxon>Brachybacterium</taxon>
    </lineage>
</organism>
<gene>
    <name evidence="3" type="ORF">CFK39_02640</name>
</gene>
<keyword evidence="2" id="KW-0812">Transmembrane</keyword>
<dbReference type="InterPro" id="IPR018392">
    <property type="entry name" value="LysM"/>
</dbReference>
<feature type="transmembrane region" description="Helical" evidence="2">
    <location>
        <begin position="49"/>
        <end position="73"/>
    </location>
</feature>
<reference evidence="4" key="1">
    <citation type="submission" date="2017-07" db="EMBL/GenBank/DDBJ databases">
        <title>Brachybacterium sp. VR2415.</title>
        <authorList>
            <person name="Tak E.J."/>
            <person name="Bae J.-W."/>
        </authorList>
    </citation>
    <scope>NUCLEOTIDE SEQUENCE [LARGE SCALE GENOMIC DNA]</scope>
    <source>
        <strain evidence="4">VR2415</strain>
    </source>
</reference>
<proteinExistence type="predicted"/>
<feature type="region of interest" description="Disordered" evidence="1">
    <location>
        <begin position="131"/>
        <end position="217"/>
    </location>
</feature>
<evidence type="ECO:0000313" key="3">
    <source>
        <dbReference type="EMBL" id="ASK64910.1"/>
    </source>
</evidence>
<dbReference type="KEGG" id="brv:CFK39_02640"/>
<keyword evidence="4" id="KW-1185">Reference proteome</keyword>
<sequence>MPDITSTPAAPRPGASLLGAVVAGACAFAMGASFGSLRELSPTSHGSEALIIWVLLGVAGIGTMLCLYLALIWCLATTIMLAGPASRTGAALLGLLRVLAPRLARRLASGAAVATAATALTLAPGLASQHPDLTGADADPIPASQPAELFSTELPPTDPAPEAAAPASDDQQVTGPDPGAPLPPLGWGGSTGPSTTGAAAEAAVAGKPAADPGPNNSGSDLVRTVIVHQGDSLWSIADGLLGPGDSDPAEIAATWPLLHDTNRDVIGDDPDQLLPGQELTVPTALTTEDMS</sequence>
<evidence type="ECO:0000256" key="1">
    <source>
        <dbReference type="SAM" id="MobiDB-lite"/>
    </source>
</evidence>
<keyword evidence="2" id="KW-0472">Membrane</keyword>
<dbReference type="AlphaFoldDB" id="A0A220UA13"/>
<dbReference type="Proteomes" id="UP000198398">
    <property type="component" value="Chromosome"/>
</dbReference>
<protein>
    <recommendedName>
        <fullName evidence="5">LysM domain-containing protein</fullName>
    </recommendedName>
</protein>
<dbReference type="InterPro" id="IPR036779">
    <property type="entry name" value="LysM_dom_sf"/>
</dbReference>
<feature type="transmembrane region" description="Helical" evidence="2">
    <location>
        <begin position="15"/>
        <end position="37"/>
    </location>
</feature>
<evidence type="ECO:0008006" key="5">
    <source>
        <dbReference type="Google" id="ProtNLM"/>
    </source>
</evidence>
<name>A0A220UA13_9MICO</name>
<feature type="compositionally biased region" description="Low complexity" evidence="1">
    <location>
        <begin position="192"/>
        <end position="214"/>
    </location>
</feature>
<keyword evidence="2" id="KW-1133">Transmembrane helix</keyword>
<dbReference type="CDD" id="cd00118">
    <property type="entry name" value="LysM"/>
    <property type="match status" value="1"/>
</dbReference>
<evidence type="ECO:0000256" key="2">
    <source>
        <dbReference type="SAM" id="Phobius"/>
    </source>
</evidence>
<dbReference type="Gene3D" id="3.10.350.10">
    <property type="entry name" value="LysM domain"/>
    <property type="match status" value="1"/>
</dbReference>
<evidence type="ECO:0000313" key="4">
    <source>
        <dbReference type="Proteomes" id="UP000198398"/>
    </source>
</evidence>
<dbReference type="RefSeq" id="WP_089064158.1">
    <property type="nucleotide sequence ID" value="NZ_CP022316.1"/>
</dbReference>
<dbReference type="EMBL" id="CP022316">
    <property type="protein sequence ID" value="ASK64910.1"/>
    <property type="molecule type" value="Genomic_DNA"/>
</dbReference>